<feature type="domain" description="HAMP" evidence="13">
    <location>
        <begin position="306"/>
        <end position="361"/>
    </location>
</feature>
<dbReference type="CDD" id="cd12912">
    <property type="entry name" value="PDC2_MCP_like"/>
    <property type="match status" value="1"/>
</dbReference>
<dbReference type="GO" id="GO:0005886">
    <property type="term" value="C:plasma membrane"/>
    <property type="evidence" value="ECO:0007669"/>
    <property type="project" value="UniProtKB-SubCell"/>
</dbReference>
<comment type="subcellular location">
    <subcellularLocation>
        <location evidence="1">Cell membrane</location>
        <topology evidence="1">Multi-pass membrane protein</topology>
    </subcellularLocation>
</comment>
<dbReference type="Gene3D" id="3.30.450.20">
    <property type="entry name" value="PAS domain"/>
    <property type="match status" value="1"/>
</dbReference>
<dbReference type="PANTHER" id="PTHR32089:SF112">
    <property type="entry name" value="LYSOZYME-LIKE PROTEIN-RELATED"/>
    <property type="match status" value="1"/>
</dbReference>
<evidence type="ECO:0000256" key="9">
    <source>
        <dbReference type="PROSITE-ProRule" id="PRU00284"/>
    </source>
</evidence>
<keyword evidence="4 11" id="KW-0812">Transmembrane</keyword>
<reference evidence="14 15" key="1">
    <citation type="submission" date="2019-04" db="EMBL/GenBank/DDBJ databases">
        <title>Genome sequencing of Clostridium botulinum Groups I-IV and Clostridium butyricum.</title>
        <authorList>
            <person name="Brunt J."/>
            <person name="Van Vliet A.H.M."/>
            <person name="Stringer S.C."/>
            <person name="Carter A.T."/>
            <person name="Peck M.W."/>
        </authorList>
    </citation>
    <scope>NUCLEOTIDE SEQUENCE [LARGE SCALE GENOMIC DNA]</scope>
    <source>
        <strain evidence="14 15">IFR 15/034</strain>
    </source>
</reference>
<evidence type="ECO:0000259" key="12">
    <source>
        <dbReference type="PROSITE" id="PS50111"/>
    </source>
</evidence>
<dbReference type="InterPro" id="IPR003660">
    <property type="entry name" value="HAMP_dom"/>
</dbReference>
<protein>
    <submittedName>
        <fullName evidence="14">Methyl-accepting chemotaxis protein</fullName>
    </submittedName>
</protein>
<name>A0AA43Y8N9_CLOBO</name>
<keyword evidence="7 9" id="KW-0807">Transducer</keyword>
<sequence length="667" mass="73404">MKFKTMKGKMLTYFLSLFLIICIAISFMAYFMSKRMIERKASSLMSEVSRQAVQNIEARLNGTLDSIETVANMPTIKDPKLGWDKKKTILDEEIKLHGHVKMGIVDKNGQSIQTDGTTVNIKDRNYFKETMEGKRTISEPIVSKVDGKVVIIYTVPIKNGNTIMGALTAVREGNDISNISNSIKVGESGGAYLIDSTGTVIAHKNKESVIKRENSIKDAQSNEELKPIAAIEKSMIEGKEGIGQYKYKGAEKYISYSPMKSTGWSLAIYAPKNEILKEVSEITRNIIIVSILGIGIALVCIWFISTQISNNLISMRDSLNIVATGDLTTNVDSKIEKEKDEIGHMARALSKTVLSIGNMINSLKGSSFNIDDKANNLAAISEEFTATTENVSTAIQEVATGATNQAQALTEIVSMLNDFSDKINSTVNNIEEIDGMSKEIDEKANVSNKDMKELLNSIENLTKVFENFETKIWTMESNVQKINEITNLINDIAGKTNLLALNAAIEAARAGESGKGFAVVAEEIRKLAEMSRKSSEDIYTIVNGVLEDTKDMVKSSNEVNEKLNGQRSTADEAMNSFMEISKSVTNMIPKIRNINNSANIIEKNKNEILNKSETIASISQEISASAEEISASSEEMSASSEEVANTAQSLNDMTQDMLDEMNKFKTE</sequence>
<dbReference type="Gene3D" id="1.10.287.950">
    <property type="entry name" value="Methyl-accepting chemotaxis protein"/>
    <property type="match status" value="1"/>
</dbReference>
<dbReference type="PROSITE" id="PS50885">
    <property type="entry name" value="HAMP"/>
    <property type="match status" value="1"/>
</dbReference>
<accession>A0AA43Y8N9</accession>
<feature type="transmembrane region" description="Helical" evidence="11">
    <location>
        <begin position="12"/>
        <end position="32"/>
    </location>
</feature>
<evidence type="ECO:0000256" key="1">
    <source>
        <dbReference type="ARBA" id="ARBA00004651"/>
    </source>
</evidence>
<dbReference type="Proteomes" id="UP000482543">
    <property type="component" value="Unassembled WGS sequence"/>
</dbReference>
<dbReference type="InterPro" id="IPR004089">
    <property type="entry name" value="MCPsignal_dom"/>
</dbReference>
<evidence type="ECO:0000256" key="10">
    <source>
        <dbReference type="SAM" id="MobiDB-lite"/>
    </source>
</evidence>
<gene>
    <name evidence="14" type="ORF">FC964_12835</name>
</gene>
<dbReference type="PANTHER" id="PTHR32089">
    <property type="entry name" value="METHYL-ACCEPTING CHEMOTAXIS PROTEIN MCPB"/>
    <property type="match status" value="1"/>
</dbReference>
<keyword evidence="6 11" id="KW-0472">Membrane</keyword>
<evidence type="ECO:0000256" key="4">
    <source>
        <dbReference type="ARBA" id="ARBA00022692"/>
    </source>
</evidence>
<dbReference type="PROSITE" id="PS50111">
    <property type="entry name" value="CHEMOTAXIS_TRANSDUC_2"/>
    <property type="match status" value="1"/>
</dbReference>
<comment type="caution">
    <text evidence="14">The sequence shown here is derived from an EMBL/GenBank/DDBJ whole genome shotgun (WGS) entry which is preliminary data.</text>
</comment>
<evidence type="ECO:0000256" key="11">
    <source>
        <dbReference type="SAM" id="Phobius"/>
    </source>
</evidence>
<feature type="transmembrane region" description="Helical" evidence="11">
    <location>
        <begin position="286"/>
        <end position="305"/>
    </location>
</feature>
<proteinExistence type="inferred from homology"/>
<evidence type="ECO:0000256" key="8">
    <source>
        <dbReference type="ARBA" id="ARBA00029447"/>
    </source>
</evidence>
<dbReference type="AlphaFoldDB" id="A0AA43Y8N9"/>
<evidence type="ECO:0000313" key="14">
    <source>
        <dbReference type="EMBL" id="NFI22242.1"/>
    </source>
</evidence>
<keyword evidence="3" id="KW-0145">Chemotaxis</keyword>
<dbReference type="Pfam" id="PF02743">
    <property type="entry name" value="dCache_1"/>
    <property type="match status" value="1"/>
</dbReference>
<dbReference type="Gene3D" id="6.10.340.10">
    <property type="match status" value="1"/>
</dbReference>
<feature type="compositionally biased region" description="Polar residues" evidence="10">
    <location>
        <begin position="643"/>
        <end position="654"/>
    </location>
</feature>
<dbReference type="InterPro" id="IPR033479">
    <property type="entry name" value="dCache_1"/>
</dbReference>
<dbReference type="Pfam" id="PF00015">
    <property type="entry name" value="MCPsignal"/>
    <property type="match status" value="1"/>
</dbReference>
<feature type="region of interest" description="Disordered" evidence="10">
    <location>
        <begin position="625"/>
        <end position="667"/>
    </location>
</feature>
<dbReference type="CDD" id="cd12914">
    <property type="entry name" value="PDC1_DGC_like"/>
    <property type="match status" value="1"/>
</dbReference>
<keyword evidence="5 11" id="KW-1133">Transmembrane helix</keyword>
<feature type="domain" description="Methyl-accepting transducer" evidence="12">
    <location>
        <begin position="380"/>
        <end position="637"/>
    </location>
</feature>
<evidence type="ECO:0000259" key="13">
    <source>
        <dbReference type="PROSITE" id="PS50885"/>
    </source>
</evidence>
<dbReference type="SUPFAM" id="SSF103190">
    <property type="entry name" value="Sensory domain-like"/>
    <property type="match status" value="1"/>
</dbReference>
<dbReference type="EMBL" id="SWRJ01000003">
    <property type="protein sequence ID" value="NFI22242.1"/>
    <property type="molecule type" value="Genomic_DNA"/>
</dbReference>
<feature type="compositionally biased region" description="Low complexity" evidence="10">
    <location>
        <begin position="625"/>
        <end position="642"/>
    </location>
</feature>
<organism evidence="14 15">
    <name type="scientific">Clostridium botulinum</name>
    <dbReference type="NCBI Taxonomy" id="1491"/>
    <lineage>
        <taxon>Bacteria</taxon>
        <taxon>Bacillati</taxon>
        <taxon>Bacillota</taxon>
        <taxon>Clostridia</taxon>
        <taxon>Eubacteriales</taxon>
        <taxon>Clostridiaceae</taxon>
        <taxon>Clostridium</taxon>
    </lineage>
</organism>
<evidence type="ECO:0000256" key="6">
    <source>
        <dbReference type="ARBA" id="ARBA00023136"/>
    </source>
</evidence>
<dbReference type="SUPFAM" id="SSF58104">
    <property type="entry name" value="Methyl-accepting chemotaxis protein (MCP) signaling domain"/>
    <property type="match status" value="1"/>
</dbReference>
<dbReference type="InterPro" id="IPR029151">
    <property type="entry name" value="Sensor-like_sf"/>
</dbReference>
<evidence type="ECO:0000256" key="2">
    <source>
        <dbReference type="ARBA" id="ARBA00022475"/>
    </source>
</evidence>
<evidence type="ECO:0000313" key="15">
    <source>
        <dbReference type="Proteomes" id="UP000482543"/>
    </source>
</evidence>
<keyword evidence="2" id="KW-1003">Cell membrane</keyword>
<evidence type="ECO:0000256" key="5">
    <source>
        <dbReference type="ARBA" id="ARBA00022989"/>
    </source>
</evidence>
<evidence type="ECO:0000256" key="3">
    <source>
        <dbReference type="ARBA" id="ARBA00022500"/>
    </source>
</evidence>
<evidence type="ECO:0000256" key="7">
    <source>
        <dbReference type="ARBA" id="ARBA00023224"/>
    </source>
</evidence>
<dbReference type="GO" id="GO:0007165">
    <property type="term" value="P:signal transduction"/>
    <property type="evidence" value="ECO:0007669"/>
    <property type="project" value="UniProtKB-KW"/>
</dbReference>
<dbReference type="SMART" id="SM00283">
    <property type="entry name" value="MA"/>
    <property type="match status" value="1"/>
</dbReference>
<dbReference type="GO" id="GO:0006935">
    <property type="term" value="P:chemotaxis"/>
    <property type="evidence" value="ECO:0007669"/>
    <property type="project" value="UniProtKB-KW"/>
</dbReference>
<comment type="similarity">
    <text evidence="8">Belongs to the methyl-accepting chemotaxis (MCP) protein family.</text>
</comment>